<sequence length="39" mass="4460">MGKVSIVKICLSPEEIKHDSSLNNVFDYESSLLQKEFCK</sequence>
<dbReference type="STRING" id="566551.HMPREF0201_04819"/>
<accession>S3IEH0</accession>
<comment type="caution">
    <text evidence="1">The sequence shown here is derived from an EMBL/GenBank/DDBJ whole genome shotgun (WGS) entry which is preliminary data.</text>
</comment>
<dbReference type="AlphaFoldDB" id="S3IEH0"/>
<dbReference type="EMBL" id="ATDT01000042">
    <property type="protein sequence ID" value="EPF12233.1"/>
    <property type="molecule type" value="Genomic_DNA"/>
</dbReference>
<name>S3IEH0_9ENTR</name>
<protein>
    <submittedName>
        <fullName evidence="1">Uncharacterized protein</fullName>
    </submittedName>
</protein>
<dbReference type="PATRIC" id="fig|566551.4.peg.4412"/>
<proteinExistence type="predicted"/>
<dbReference type="Proteomes" id="UP000014585">
    <property type="component" value="Unassembled WGS sequence"/>
</dbReference>
<dbReference type="HOGENOM" id="CLU_3306766_0_0_6"/>
<organism evidence="1 2">
    <name type="scientific">Cedecea davisae DSM 4568</name>
    <dbReference type="NCBI Taxonomy" id="566551"/>
    <lineage>
        <taxon>Bacteria</taxon>
        <taxon>Pseudomonadati</taxon>
        <taxon>Pseudomonadota</taxon>
        <taxon>Gammaproteobacteria</taxon>
        <taxon>Enterobacterales</taxon>
        <taxon>Enterobacteriaceae</taxon>
        <taxon>Cedecea</taxon>
    </lineage>
</organism>
<evidence type="ECO:0000313" key="1">
    <source>
        <dbReference type="EMBL" id="EPF12233.1"/>
    </source>
</evidence>
<evidence type="ECO:0000313" key="2">
    <source>
        <dbReference type="Proteomes" id="UP000014585"/>
    </source>
</evidence>
<gene>
    <name evidence="1" type="ORF">HMPREF0201_04819</name>
</gene>
<reference evidence="1 2" key="1">
    <citation type="submission" date="2013-04" db="EMBL/GenBank/DDBJ databases">
        <authorList>
            <person name="Weinstock G."/>
            <person name="Sodergren E."/>
            <person name="Lobos E.A."/>
            <person name="Fulton L."/>
            <person name="Fulton R."/>
            <person name="Courtney L."/>
            <person name="Fronick C."/>
            <person name="O'Laughlin M."/>
            <person name="Godfrey J."/>
            <person name="Wilson R.M."/>
            <person name="Miner T."/>
            <person name="Farmer C."/>
            <person name="Delehaunty K."/>
            <person name="Cordes M."/>
            <person name="Minx P."/>
            <person name="Tomlinson C."/>
            <person name="Chen J."/>
            <person name="Wollam A."/>
            <person name="Pepin K.H."/>
            <person name="Palsikar V.B."/>
            <person name="Zhang X."/>
            <person name="Suruliraj S."/>
            <person name="Perna N.T."/>
            <person name="Plunkett G."/>
            <person name="Warren W."/>
            <person name="Mitreva M."/>
            <person name="Mardis E.R."/>
            <person name="Wilson R.K."/>
        </authorList>
    </citation>
    <scope>NUCLEOTIDE SEQUENCE [LARGE SCALE GENOMIC DNA]</scope>
    <source>
        <strain evidence="1 2">DSM 4568</strain>
    </source>
</reference>